<accession>A0ABQ6TNQ2</accession>
<reference evidence="1 2" key="1">
    <citation type="journal article" date="2020" name="Microorganisms">
        <title>Description of Three Novel Members in the Family Geobacteraceae, Oryzomonas japonicum gen. nov., sp. nov., Oryzomonas sagensis sp. nov., and Oryzomonas ruber sp. nov.</title>
        <authorList>
            <person name="Xu Z."/>
            <person name="Masuda Y."/>
            <person name="Hayakawa C."/>
            <person name="Ushijima N."/>
            <person name="Kawano K."/>
            <person name="Shiratori Y."/>
            <person name="Senoo K."/>
            <person name="Itoh H."/>
        </authorList>
    </citation>
    <scope>NUCLEOTIDE SEQUENCE [LARGE SCALE GENOMIC DNA]</scope>
    <source>
        <strain evidence="1 2">Red100</strain>
    </source>
</reference>
<gene>
    <name evidence="1" type="ORF">F6V30_08905</name>
</gene>
<dbReference type="EMBL" id="VZRA01000002">
    <property type="protein sequence ID" value="KAB0670264.1"/>
    <property type="molecule type" value="Genomic_DNA"/>
</dbReference>
<comment type="caution">
    <text evidence="1">The sequence shown here is derived from an EMBL/GenBank/DDBJ whole genome shotgun (WGS) entry which is preliminary data.</text>
</comment>
<evidence type="ECO:0000313" key="2">
    <source>
        <dbReference type="Proteomes" id="UP000798046"/>
    </source>
</evidence>
<sequence length="186" mass="21252">MPVPYRCGVAWRCDYQCGVTMMRRQDREITGFENIIDVMRGCTVCHVAFSDDPYPYVVPMTFGLAVTETNEVSLYFHGAQEGRKHDLIKRNNRVGFVMETTHGIVTGPRVGACECTMEFESVMGTGTMEYVAEEEKVAALQTMLRQYDVREGENYHFHHEVVPRIHVLRLRVDALSAKRRAVATQK</sequence>
<dbReference type="PANTHER" id="PTHR34071">
    <property type="entry name" value="5-NITROIMIDAZOLE ANTIBIOTICS RESISTANCE PROTEIN, NIMA-FAMILY-RELATED PROTEIN-RELATED"/>
    <property type="match status" value="1"/>
</dbReference>
<keyword evidence="2" id="KW-1185">Reference proteome</keyword>
<dbReference type="InterPro" id="IPR024747">
    <property type="entry name" value="Pyridox_Oxase-rel"/>
</dbReference>
<dbReference type="InterPro" id="IPR012349">
    <property type="entry name" value="Split_barrel_FMN-bd"/>
</dbReference>
<dbReference type="Proteomes" id="UP000798046">
    <property type="component" value="Unassembled WGS sequence"/>
</dbReference>
<proteinExistence type="predicted"/>
<evidence type="ECO:0000313" key="1">
    <source>
        <dbReference type="EMBL" id="KAB0670264.1"/>
    </source>
</evidence>
<organism evidence="1 2">
    <name type="scientific">Oryzomonas sagensis</name>
    <dbReference type="NCBI Taxonomy" id="2603857"/>
    <lineage>
        <taxon>Bacteria</taxon>
        <taxon>Pseudomonadati</taxon>
        <taxon>Thermodesulfobacteriota</taxon>
        <taxon>Desulfuromonadia</taxon>
        <taxon>Geobacterales</taxon>
        <taxon>Geobacteraceae</taxon>
        <taxon>Oryzomonas</taxon>
    </lineage>
</organism>
<dbReference type="Gene3D" id="2.30.110.10">
    <property type="entry name" value="Electron Transport, Fmn-binding Protein, Chain A"/>
    <property type="match status" value="1"/>
</dbReference>
<dbReference type="PANTHER" id="PTHR34071:SF2">
    <property type="entry name" value="FLAVIN-NUCLEOTIDE-BINDING PROTEIN"/>
    <property type="match status" value="1"/>
</dbReference>
<protein>
    <submittedName>
        <fullName evidence="1">Pyridoxamine 5'-phosphate oxidase family protein</fullName>
    </submittedName>
</protein>
<dbReference type="Pfam" id="PF12900">
    <property type="entry name" value="Pyridox_ox_2"/>
    <property type="match status" value="1"/>
</dbReference>
<dbReference type="SUPFAM" id="SSF50475">
    <property type="entry name" value="FMN-binding split barrel"/>
    <property type="match status" value="1"/>
</dbReference>
<name>A0ABQ6TNQ2_9BACT</name>